<evidence type="ECO:0000256" key="5">
    <source>
        <dbReference type="ARBA" id="ARBA00022840"/>
    </source>
</evidence>
<keyword evidence="5 9" id="KW-0067">ATP-binding</keyword>
<evidence type="ECO:0000313" key="13">
    <source>
        <dbReference type="Proteomes" id="UP000782880"/>
    </source>
</evidence>
<evidence type="ECO:0000313" key="12">
    <source>
        <dbReference type="EMBL" id="HJG28480.1"/>
    </source>
</evidence>
<feature type="binding site" evidence="9">
    <location>
        <begin position="629"/>
        <end position="636"/>
    </location>
    <ligand>
        <name>ATP</name>
        <dbReference type="ChEBI" id="CHEBI:30616"/>
    </ligand>
</feature>
<name>A0A921LP39_9FIRM</name>
<reference evidence="12" key="1">
    <citation type="journal article" date="2021" name="PeerJ">
        <title>Extensive microbial diversity within the chicken gut microbiome revealed by metagenomics and culture.</title>
        <authorList>
            <person name="Gilroy R."/>
            <person name="Ravi A."/>
            <person name="Getino M."/>
            <person name="Pursley I."/>
            <person name="Horton D.L."/>
            <person name="Alikhan N.F."/>
            <person name="Baker D."/>
            <person name="Gharbi K."/>
            <person name="Hall N."/>
            <person name="Watson M."/>
            <person name="Adriaenssens E.M."/>
            <person name="Foster-Nyarko E."/>
            <person name="Jarju S."/>
            <person name="Secka A."/>
            <person name="Antonio M."/>
            <person name="Oren A."/>
            <person name="Chaudhuri R.R."/>
            <person name="La Ragione R."/>
            <person name="Hildebrand F."/>
            <person name="Pallen M.J."/>
        </authorList>
    </citation>
    <scope>NUCLEOTIDE SEQUENCE</scope>
    <source>
        <strain evidence="12">ChiBcec21-2208</strain>
    </source>
</reference>
<dbReference type="AlphaFoldDB" id="A0A921LP39"/>
<dbReference type="Pfam" id="PF05192">
    <property type="entry name" value="MutS_III"/>
    <property type="match status" value="1"/>
</dbReference>
<dbReference type="Pfam" id="PF05188">
    <property type="entry name" value="MutS_II"/>
    <property type="match status" value="1"/>
</dbReference>
<dbReference type="EMBL" id="DYVE01000195">
    <property type="protein sequence ID" value="HJG28480.1"/>
    <property type="molecule type" value="Genomic_DNA"/>
</dbReference>
<proteinExistence type="inferred from homology"/>
<dbReference type="FunFam" id="3.40.1170.10:FF:000001">
    <property type="entry name" value="DNA mismatch repair protein MutS"/>
    <property type="match status" value="1"/>
</dbReference>
<dbReference type="InterPro" id="IPR005748">
    <property type="entry name" value="DNA_mismatch_repair_MutS"/>
</dbReference>
<dbReference type="PROSITE" id="PS00486">
    <property type="entry name" value="DNA_MISMATCH_REPAIR_2"/>
    <property type="match status" value="1"/>
</dbReference>
<dbReference type="SUPFAM" id="SSF53150">
    <property type="entry name" value="DNA repair protein MutS, domain II"/>
    <property type="match status" value="1"/>
</dbReference>
<dbReference type="PANTHER" id="PTHR11361:SF34">
    <property type="entry name" value="DNA MISMATCH REPAIR PROTEIN MSH1, MITOCHONDRIAL"/>
    <property type="match status" value="1"/>
</dbReference>
<dbReference type="InterPro" id="IPR007696">
    <property type="entry name" value="DNA_mismatch_repair_MutS_core"/>
</dbReference>
<dbReference type="SMART" id="SM00533">
    <property type="entry name" value="MUTSd"/>
    <property type="match status" value="1"/>
</dbReference>
<dbReference type="Gene3D" id="1.10.1420.10">
    <property type="match status" value="2"/>
</dbReference>
<dbReference type="GO" id="GO:0140664">
    <property type="term" value="F:ATP-dependent DNA damage sensor activity"/>
    <property type="evidence" value="ECO:0007669"/>
    <property type="project" value="InterPro"/>
</dbReference>
<evidence type="ECO:0000256" key="10">
    <source>
        <dbReference type="RuleBase" id="RU003756"/>
    </source>
</evidence>
<dbReference type="Gene3D" id="3.30.420.110">
    <property type="entry name" value="MutS, connector domain"/>
    <property type="match status" value="1"/>
</dbReference>
<evidence type="ECO:0000256" key="2">
    <source>
        <dbReference type="ARBA" id="ARBA00021982"/>
    </source>
</evidence>
<evidence type="ECO:0000256" key="9">
    <source>
        <dbReference type="HAMAP-Rule" id="MF_00096"/>
    </source>
</evidence>
<protein>
    <recommendedName>
        <fullName evidence="2 9">DNA mismatch repair protein MutS</fullName>
    </recommendedName>
</protein>
<dbReference type="Gene3D" id="3.40.1170.10">
    <property type="entry name" value="DNA repair protein MutS, domain I"/>
    <property type="match status" value="1"/>
</dbReference>
<dbReference type="Gene3D" id="3.40.50.300">
    <property type="entry name" value="P-loop containing nucleotide triphosphate hydrolases"/>
    <property type="match status" value="1"/>
</dbReference>
<comment type="caution">
    <text evidence="12">The sequence shown here is derived from an EMBL/GenBank/DDBJ whole genome shotgun (WGS) entry which is preliminary data.</text>
</comment>
<evidence type="ECO:0000256" key="4">
    <source>
        <dbReference type="ARBA" id="ARBA00022763"/>
    </source>
</evidence>
<dbReference type="GO" id="GO:0003684">
    <property type="term" value="F:damaged DNA binding"/>
    <property type="evidence" value="ECO:0007669"/>
    <property type="project" value="UniProtKB-UniRule"/>
</dbReference>
<gene>
    <name evidence="9 12" type="primary">mutS</name>
    <name evidence="12" type="ORF">K8V20_07530</name>
</gene>
<dbReference type="FunFam" id="1.10.1420.10:FF:000001">
    <property type="entry name" value="DNA mismatch repair protein MutS"/>
    <property type="match status" value="1"/>
</dbReference>
<dbReference type="InterPro" id="IPR036678">
    <property type="entry name" value="MutS_con_dom_sf"/>
</dbReference>
<evidence type="ECO:0000256" key="3">
    <source>
        <dbReference type="ARBA" id="ARBA00022741"/>
    </source>
</evidence>
<dbReference type="InterPro" id="IPR027417">
    <property type="entry name" value="P-loop_NTPase"/>
</dbReference>
<organism evidence="12 13">
    <name type="scientific">Subdoligranulum variabile</name>
    <dbReference type="NCBI Taxonomy" id="214851"/>
    <lineage>
        <taxon>Bacteria</taxon>
        <taxon>Bacillati</taxon>
        <taxon>Bacillota</taxon>
        <taxon>Clostridia</taxon>
        <taxon>Eubacteriales</taxon>
        <taxon>Oscillospiraceae</taxon>
        <taxon>Subdoligranulum</taxon>
    </lineage>
</organism>
<dbReference type="InterPro" id="IPR036187">
    <property type="entry name" value="DNA_mismatch_repair_MutS_sf"/>
</dbReference>
<keyword evidence="4 9" id="KW-0227">DNA damage</keyword>
<dbReference type="FunFam" id="3.40.50.300:FF:000870">
    <property type="entry name" value="MutS protein homolog 4"/>
    <property type="match status" value="1"/>
</dbReference>
<dbReference type="CDD" id="cd03284">
    <property type="entry name" value="ABC_MutS1"/>
    <property type="match status" value="1"/>
</dbReference>
<dbReference type="Pfam" id="PF05190">
    <property type="entry name" value="MutS_IV"/>
    <property type="match status" value="1"/>
</dbReference>
<comment type="similarity">
    <text evidence="1 9 10">Belongs to the DNA mismatch repair MutS family.</text>
</comment>
<dbReference type="SUPFAM" id="SSF52540">
    <property type="entry name" value="P-loop containing nucleoside triphosphate hydrolases"/>
    <property type="match status" value="1"/>
</dbReference>
<keyword evidence="6 9" id="KW-0238">DNA-binding</keyword>
<keyword evidence="3 9" id="KW-0547">Nucleotide-binding</keyword>
<evidence type="ECO:0000256" key="6">
    <source>
        <dbReference type="ARBA" id="ARBA00023125"/>
    </source>
</evidence>
<dbReference type="Pfam" id="PF01624">
    <property type="entry name" value="MutS_I"/>
    <property type="match status" value="1"/>
</dbReference>
<dbReference type="GO" id="GO:0005829">
    <property type="term" value="C:cytosol"/>
    <property type="evidence" value="ECO:0007669"/>
    <property type="project" value="TreeGrafter"/>
</dbReference>
<dbReference type="InterPro" id="IPR017261">
    <property type="entry name" value="DNA_mismatch_repair_MutS/MSH"/>
</dbReference>
<dbReference type="InterPro" id="IPR000432">
    <property type="entry name" value="DNA_mismatch_repair_MutS_C"/>
</dbReference>
<dbReference type="SUPFAM" id="SSF55271">
    <property type="entry name" value="DNA repair protein MutS, domain I"/>
    <property type="match status" value="1"/>
</dbReference>
<sequence length="872" mass="97076">MAEQAVSPMMQQYFEIKKQHPNEILFYRVGDFYEMFYDDALTASRELELTLTGKNCGKEERAPMCGVPFHSYENYVARLIAKGYKVAICEQMEDPALAKGLVKRDIIRVVTPGTVIESSMLSEDKNNYLCSIYCKRRRGRWRAGICFADISTGEARATELNAEKIGGAIITELCRYMPSEILICPPMLDFKDVTAYIKQHTSALVELREESCYKDSLMEATMSGQFGPDWRNTLGYETDALVPYAVSAMLNYLQETQKHGLERIKTVENYADAQYMRLSPVTRSNLELTETMRGREKRGTLLWVLDKTETSMGKRMLRSWIEQPLVDAEAINARLQAVQALYTANIARADLKDALSHVFDIERLTTRILYGSATPREVKALGDTCACLPQVKAQAAACGAPLLEQLAEQIDPLDDLLQKITTALVDDPPATLKDGGAIRAGYNSEVDELRDIMHGGKGYLANLEAKLREETGIPKLKIGFNKVFGYYIEVSRSYTDSVPDTFTRKQTLTTGERYITPELKELENKILGANERLLVLEHQLFADLLSDISSQIVRIQRTALAVAQLDVLAGFAEVALQNNYVLPVVDESGVIEIKEGRHPVIEQMLKGTLFVPNDTLLDEDENRMLLITGPNMAGKSTYMRQNALIALMAQIGCFVPASSAHVGVVDAIFTRVGASDDLAAGQSTFMVEMTEVAEILRHASKNSLVILDEIGRGTSTFDGMSIARAVVEYICDNIGCKTLFATHYHELTSMDKDIYGVKNYNIAVKKRGEDITFLRRIVAGPADDSYGIEVAKLAGLPSSVTKRAHAVLRQLEASAPGRNQTMQLDFETVEAYNNPAVPSEVVEKLHSVDIETLTPLEALNFLYELKNVLDKE</sequence>
<dbReference type="NCBIfam" id="TIGR01070">
    <property type="entry name" value="mutS1"/>
    <property type="match status" value="1"/>
</dbReference>
<evidence type="ECO:0000256" key="7">
    <source>
        <dbReference type="ARBA" id="ARBA00023204"/>
    </source>
</evidence>
<dbReference type="NCBIfam" id="NF003810">
    <property type="entry name" value="PRK05399.1"/>
    <property type="match status" value="1"/>
</dbReference>
<dbReference type="GO" id="GO:0005524">
    <property type="term" value="F:ATP binding"/>
    <property type="evidence" value="ECO:0007669"/>
    <property type="project" value="UniProtKB-UniRule"/>
</dbReference>
<dbReference type="InterPro" id="IPR016151">
    <property type="entry name" value="DNA_mismatch_repair_MutS_N"/>
</dbReference>
<dbReference type="GO" id="GO:0030983">
    <property type="term" value="F:mismatched DNA binding"/>
    <property type="evidence" value="ECO:0007669"/>
    <property type="project" value="InterPro"/>
</dbReference>
<keyword evidence="7 9" id="KW-0234">DNA repair</keyword>
<feature type="domain" description="DNA mismatch repair proteins mutS family" evidence="11">
    <location>
        <begin position="703"/>
        <end position="719"/>
    </location>
</feature>
<evidence type="ECO:0000259" key="11">
    <source>
        <dbReference type="PROSITE" id="PS00486"/>
    </source>
</evidence>
<evidence type="ECO:0000256" key="1">
    <source>
        <dbReference type="ARBA" id="ARBA00006271"/>
    </source>
</evidence>
<dbReference type="GO" id="GO:0006298">
    <property type="term" value="P:mismatch repair"/>
    <property type="evidence" value="ECO:0007669"/>
    <property type="project" value="UniProtKB-UniRule"/>
</dbReference>
<dbReference type="InterPro" id="IPR007860">
    <property type="entry name" value="DNA_mmatch_repair_MutS_con_dom"/>
</dbReference>
<dbReference type="HAMAP" id="MF_00096">
    <property type="entry name" value="MutS"/>
    <property type="match status" value="1"/>
</dbReference>
<reference evidence="12" key="2">
    <citation type="submission" date="2021-09" db="EMBL/GenBank/DDBJ databases">
        <authorList>
            <person name="Gilroy R."/>
        </authorList>
    </citation>
    <scope>NUCLEOTIDE SEQUENCE</scope>
    <source>
        <strain evidence="12">ChiBcec21-2208</strain>
    </source>
</reference>
<dbReference type="SUPFAM" id="SSF48334">
    <property type="entry name" value="DNA repair protein MutS, domain III"/>
    <property type="match status" value="1"/>
</dbReference>
<dbReference type="PIRSF" id="PIRSF037677">
    <property type="entry name" value="DNA_mis_repair_Msh6"/>
    <property type="match status" value="1"/>
</dbReference>
<dbReference type="InterPro" id="IPR045076">
    <property type="entry name" value="MutS"/>
</dbReference>
<dbReference type="Proteomes" id="UP000782880">
    <property type="component" value="Unassembled WGS sequence"/>
</dbReference>
<dbReference type="InterPro" id="IPR007861">
    <property type="entry name" value="DNA_mismatch_repair_MutS_clamp"/>
</dbReference>
<dbReference type="Gene3D" id="6.10.140.430">
    <property type="match status" value="1"/>
</dbReference>
<accession>A0A921LP39</accession>
<comment type="function">
    <text evidence="8 9">This protein is involved in the repair of mismatches in DNA. It is possible that it carries out the mismatch recognition step. This protein has a weak ATPase activity.</text>
</comment>
<dbReference type="InterPro" id="IPR007695">
    <property type="entry name" value="DNA_mismatch_repair_MutS-lik_N"/>
</dbReference>
<evidence type="ECO:0000256" key="8">
    <source>
        <dbReference type="ARBA" id="ARBA00024647"/>
    </source>
</evidence>
<dbReference type="Pfam" id="PF00488">
    <property type="entry name" value="MutS_V"/>
    <property type="match status" value="1"/>
</dbReference>
<dbReference type="PANTHER" id="PTHR11361">
    <property type="entry name" value="DNA MISMATCH REPAIR PROTEIN MUTS FAMILY MEMBER"/>
    <property type="match status" value="1"/>
</dbReference>
<dbReference type="SMART" id="SM00534">
    <property type="entry name" value="MUTSac"/>
    <property type="match status" value="1"/>
</dbReference>